<dbReference type="Pfam" id="PF04500">
    <property type="entry name" value="FLYWCH"/>
    <property type="match status" value="1"/>
</dbReference>
<evidence type="ECO:0000256" key="3">
    <source>
        <dbReference type="ARBA" id="ARBA00022833"/>
    </source>
</evidence>
<evidence type="ECO:0000256" key="2">
    <source>
        <dbReference type="ARBA" id="ARBA00022771"/>
    </source>
</evidence>
<reference evidence="5 6" key="1">
    <citation type="submission" date="2024-11" db="EMBL/GenBank/DDBJ databases">
        <title>Chromosome-level genome assembly of the freshwater bivalve Anodonta woodiana.</title>
        <authorList>
            <person name="Chen X."/>
        </authorList>
    </citation>
    <scope>NUCLEOTIDE SEQUENCE [LARGE SCALE GENOMIC DNA]</scope>
    <source>
        <strain evidence="5">MN2024</strain>
        <tissue evidence="5">Gills</tissue>
    </source>
</reference>
<gene>
    <name evidence="5" type="ORF">ACJMK2_010508</name>
</gene>
<accession>A0ABD3VH58</accession>
<dbReference type="Proteomes" id="UP001634394">
    <property type="component" value="Unassembled WGS sequence"/>
</dbReference>
<keyword evidence="1" id="KW-0479">Metal-binding</keyword>
<evidence type="ECO:0000259" key="4">
    <source>
        <dbReference type="Pfam" id="PF04500"/>
    </source>
</evidence>
<name>A0ABD3VH58_SINWO</name>
<keyword evidence="2" id="KW-0863">Zinc-finger</keyword>
<dbReference type="InterPro" id="IPR007588">
    <property type="entry name" value="Znf_FLYWCH"/>
</dbReference>
<keyword evidence="3" id="KW-0862">Zinc</keyword>
<keyword evidence="6" id="KW-1185">Reference proteome</keyword>
<comment type="caution">
    <text evidence="5">The sequence shown here is derived from an EMBL/GenBank/DDBJ whole genome shotgun (WGS) entry which is preliminary data.</text>
</comment>
<organism evidence="5 6">
    <name type="scientific">Sinanodonta woodiana</name>
    <name type="common">Chinese pond mussel</name>
    <name type="synonym">Anodonta woodiana</name>
    <dbReference type="NCBI Taxonomy" id="1069815"/>
    <lineage>
        <taxon>Eukaryota</taxon>
        <taxon>Metazoa</taxon>
        <taxon>Spiralia</taxon>
        <taxon>Lophotrochozoa</taxon>
        <taxon>Mollusca</taxon>
        <taxon>Bivalvia</taxon>
        <taxon>Autobranchia</taxon>
        <taxon>Heteroconchia</taxon>
        <taxon>Palaeoheterodonta</taxon>
        <taxon>Unionida</taxon>
        <taxon>Unionoidea</taxon>
        <taxon>Unionidae</taxon>
        <taxon>Unioninae</taxon>
        <taxon>Sinanodonta</taxon>
    </lineage>
</organism>
<dbReference type="GO" id="GO:0008270">
    <property type="term" value="F:zinc ion binding"/>
    <property type="evidence" value="ECO:0007669"/>
    <property type="project" value="UniProtKB-KW"/>
</dbReference>
<protein>
    <recommendedName>
        <fullName evidence="4">FLYWCH-type domain-containing protein</fullName>
    </recommendedName>
</protein>
<dbReference type="EMBL" id="JBJQND010000012">
    <property type="protein sequence ID" value="KAL3860373.1"/>
    <property type="molecule type" value="Genomic_DNA"/>
</dbReference>
<proteinExistence type="predicted"/>
<evidence type="ECO:0000256" key="1">
    <source>
        <dbReference type="ARBA" id="ARBA00022723"/>
    </source>
</evidence>
<evidence type="ECO:0000313" key="5">
    <source>
        <dbReference type="EMBL" id="KAL3860373.1"/>
    </source>
</evidence>
<sequence>MDSFTFGTSTKGCPTVICGNFEYIKFRENKSGQTYWRCKMFQRFKCKAHLKTEGDRIVTNNGYFTL</sequence>
<dbReference type="AlphaFoldDB" id="A0ABD3VH58"/>
<dbReference type="Gene3D" id="2.20.25.240">
    <property type="match status" value="1"/>
</dbReference>
<evidence type="ECO:0000313" key="6">
    <source>
        <dbReference type="Proteomes" id="UP001634394"/>
    </source>
</evidence>
<feature type="domain" description="FLYWCH-type" evidence="4">
    <location>
        <begin position="8"/>
        <end position="59"/>
    </location>
</feature>